<protein>
    <submittedName>
        <fullName evidence="5">Transposase</fullName>
    </submittedName>
</protein>
<gene>
    <name evidence="2" type="ORF">DME_LOCUS10811</name>
</gene>
<organism evidence="3 5">
    <name type="scientific">Dracunculus medinensis</name>
    <name type="common">Guinea worm</name>
    <dbReference type="NCBI Taxonomy" id="318479"/>
    <lineage>
        <taxon>Eukaryota</taxon>
        <taxon>Metazoa</taxon>
        <taxon>Ecdysozoa</taxon>
        <taxon>Nematoda</taxon>
        <taxon>Chromadorea</taxon>
        <taxon>Rhabditida</taxon>
        <taxon>Spirurina</taxon>
        <taxon>Dracunculoidea</taxon>
        <taxon>Dracunculidae</taxon>
        <taxon>Dracunculus</taxon>
    </lineage>
</organism>
<keyword evidence="4" id="KW-1185">Reference proteome</keyword>
<reference evidence="5" key="1">
    <citation type="submission" date="2017-02" db="UniProtKB">
        <authorList>
            <consortium name="WormBaseParasite"/>
        </authorList>
    </citation>
    <scope>IDENTIFICATION</scope>
</reference>
<dbReference type="AlphaFoldDB" id="A0A0N4UPR1"/>
<evidence type="ECO:0000313" key="3">
    <source>
        <dbReference type="Proteomes" id="UP000038040"/>
    </source>
</evidence>
<evidence type="ECO:0000256" key="1">
    <source>
        <dbReference type="SAM" id="MobiDB-lite"/>
    </source>
</evidence>
<sequence>MYASNISNVKRLAIDYGHITMKTSNPIYQVENRWPWLVLGSEMVKSYRSTGFEGDSVSTSEFLDTYNEFIQNASGLTGVGYGESFKKLCVKGKRRHPGRQCSLPNSLKNEPYEIRQ</sequence>
<accession>A0A0N4UPR1</accession>
<evidence type="ECO:0000313" key="4">
    <source>
        <dbReference type="Proteomes" id="UP000274756"/>
    </source>
</evidence>
<reference evidence="2 4" key="2">
    <citation type="submission" date="2018-11" db="EMBL/GenBank/DDBJ databases">
        <authorList>
            <consortium name="Pathogen Informatics"/>
        </authorList>
    </citation>
    <scope>NUCLEOTIDE SEQUENCE [LARGE SCALE GENOMIC DNA]</scope>
</reference>
<dbReference type="EMBL" id="UYYG01001251">
    <property type="protein sequence ID" value="VDN60838.1"/>
    <property type="molecule type" value="Genomic_DNA"/>
</dbReference>
<dbReference type="Proteomes" id="UP000038040">
    <property type="component" value="Unplaced"/>
</dbReference>
<dbReference type="WBParaSite" id="DME_0000996101-mRNA-1">
    <property type="protein sequence ID" value="DME_0000996101-mRNA-1"/>
    <property type="gene ID" value="DME_0000996101"/>
</dbReference>
<proteinExistence type="predicted"/>
<evidence type="ECO:0000313" key="2">
    <source>
        <dbReference type="EMBL" id="VDN60838.1"/>
    </source>
</evidence>
<name>A0A0N4UPR1_DRAME</name>
<dbReference type="Proteomes" id="UP000274756">
    <property type="component" value="Unassembled WGS sequence"/>
</dbReference>
<evidence type="ECO:0000313" key="5">
    <source>
        <dbReference type="WBParaSite" id="DME_0000996101-mRNA-1"/>
    </source>
</evidence>
<feature type="region of interest" description="Disordered" evidence="1">
    <location>
        <begin position="95"/>
        <end position="116"/>
    </location>
</feature>